<sequence>MQLDQSLLKQLTDRKVPLERLEALEKECVFDKFDADVAFEMGSFIRNEAKEMSPNKAIAIDISLPNGHCLFRSVTPGGSSLDNDFWIKRKQTTVLRFGHSTMFMGIKKGKLTPEEKFFVDSKEYAFHGGSIPLFIAGSAFPFAVLTVSGLKQEEDHLFATTATIKFVSKRAAQKTQLDLD</sequence>
<dbReference type="OrthoDB" id="2209940at2759"/>
<dbReference type="OMA" id="TMQEDHE"/>
<name>I2H5J6_HENB6</name>
<dbReference type="RefSeq" id="XP_004181167.1">
    <property type="nucleotide sequence ID" value="XM_004181119.1"/>
</dbReference>
<evidence type="ECO:0000313" key="1">
    <source>
        <dbReference type="EMBL" id="CCH61648.1"/>
    </source>
</evidence>
<dbReference type="SUPFAM" id="SSF143744">
    <property type="entry name" value="GlcG-like"/>
    <property type="match status" value="1"/>
</dbReference>
<dbReference type="PIRSF" id="PIRSF008757">
    <property type="entry name" value="UCP008757"/>
    <property type="match status" value="1"/>
</dbReference>
<dbReference type="InterPro" id="IPR010371">
    <property type="entry name" value="YBR137W-like"/>
</dbReference>
<accession>I2H5J6</accession>
<proteinExistence type="predicted"/>
<dbReference type="Pfam" id="PF03928">
    <property type="entry name" value="HbpS-like"/>
    <property type="match status" value="1"/>
</dbReference>
<dbReference type="HOGENOM" id="CLU_101036_1_1_1"/>
<dbReference type="STRING" id="1071380.I2H5J6"/>
<keyword evidence="2" id="KW-1185">Reference proteome</keyword>
<protein>
    <submittedName>
        <fullName evidence="1">Uncharacterized protein</fullName>
    </submittedName>
</protein>
<dbReference type="KEGG" id="tbl:TBLA_0F01050"/>
<evidence type="ECO:0000313" key="2">
    <source>
        <dbReference type="Proteomes" id="UP000002866"/>
    </source>
</evidence>
<dbReference type="Gene3D" id="3.30.450.150">
    <property type="entry name" value="Haem-degrading domain"/>
    <property type="match status" value="1"/>
</dbReference>
<organism evidence="1 2">
    <name type="scientific">Henningerozyma blattae (strain ATCC 34711 / CBS 6284 / DSM 70876 / NBRC 10599 / NRRL Y-10934 / UCD 77-7)</name>
    <name type="common">Yeast</name>
    <name type="synonym">Tetrapisispora blattae</name>
    <dbReference type="NCBI Taxonomy" id="1071380"/>
    <lineage>
        <taxon>Eukaryota</taxon>
        <taxon>Fungi</taxon>
        <taxon>Dikarya</taxon>
        <taxon>Ascomycota</taxon>
        <taxon>Saccharomycotina</taxon>
        <taxon>Saccharomycetes</taxon>
        <taxon>Saccharomycetales</taxon>
        <taxon>Saccharomycetaceae</taxon>
        <taxon>Henningerozyma</taxon>
    </lineage>
</organism>
<dbReference type="InterPro" id="IPR038084">
    <property type="entry name" value="PduO/GlcC-like_sf"/>
</dbReference>
<dbReference type="eggNOG" id="ENOG502S03S">
    <property type="taxonomic scope" value="Eukaryota"/>
</dbReference>
<reference evidence="1 2" key="1">
    <citation type="journal article" date="2011" name="Proc. Natl. Acad. Sci. U.S.A.">
        <title>Evolutionary erosion of yeast sex chromosomes by mating-type switching accidents.</title>
        <authorList>
            <person name="Gordon J.L."/>
            <person name="Armisen D."/>
            <person name="Proux-Wera E."/>
            <person name="Oheigeartaigh S.S."/>
            <person name="Byrne K.P."/>
            <person name="Wolfe K.H."/>
        </authorList>
    </citation>
    <scope>NUCLEOTIDE SEQUENCE [LARGE SCALE GENOMIC DNA]</scope>
    <source>
        <strain evidence="2">ATCC 34711 / CBS 6284 / DSM 70876 / NBRC 10599 / NRRL Y-10934 / UCD 77-7</strain>
    </source>
</reference>
<dbReference type="GO" id="GO:0072380">
    <property type="term" value="C:TRC complex"/>
    <property type="evidence" value="ECO:0007669"/>
    <property type="project" value="EnsemblFungi"/>
</dbReference>
<dbReference type="EMBL" id="HE806321">
    <property type="protein sequence ID" value="CCH61648.1"/>
    <property type="molecule type" value="Genomic_DNA"/>
</dbReference>
<dbReference type="GO" id="GO:0006620">
    <property type="term" value="P:post-translational protein targeting to endoplasmic reticulum membrane"/>
    <property type="evidence" value="ECO:0007669"/>
    <property type="project" value="EnsemblFungi"/>
</dbReference>
<dbReference type="FunCoup" id="I2H5J6">
    <property type="interactions" value="39"/>
</dbReference>
<dbReference type="Proteomes" id="UP000002866">
    <property type="component" value="Chromosome 6"/>
</dbReference>
<dbReference type="PANTHER" id="PTHR28255">
    <property type="match status" value="1"/>
</dbReference>
<dbReference type="GeneID" id="14496757"/>
<gene>
    <name evidence="1" type="primary">TBLA0F01050</name>
    <name evidence="1" type="ORF">TBLA_0F01050</name>
</gene>
<dbReference type="InParanoid" id="I2H5J6"/>
<dbReference type="AlphaFoldDB" id="I2H5J6"/>
<dbReference type="InterPro" id="IPR005624">
    <property type="entry name" value="PduO/GlcC-like"/>
</dbReference>
<dbReference type="PANTHER" id="PTHR28255:SF1">
    <property type="entry name" value="UPF0303 PROTEIN YBR137W"/>
    <property type="match status" value="1"/>
</dbReference>